<name>A0AAD5SER5_9FUNG</name>
<reference evidence="1" key="1">
    <citation type="submission" date="2020-05" db="EMBL/GenBank/DDBJ databases">
        <title>Phylogenomic resolution of chytrid fungi.</title>
        <authorList>
            <person name="Stajich J.E."/>
            <person name="Amses K."/>
            <person name="Simmons R."/>
            <person name="Seto K."/>
            <person name="Myers J."/>
            <person name="Bonds A."/>
            <person name="Quandt C.A."/>
            <person name="Barry K."/>
            <person name="Liu P."/>
            <person name="Grigoriev I."/>
            <person name="Longcore J.E."/>
            <person name="James T.Y."/>
        </authorList>
    </citation>
    <scope>NUCLEOTIDE SEQUENCE</scope>
    <source>
        <strain evidence="1">JEL0318</strain>
    </source>
</reference>
<dbReference type="CDD" id="cd07040">
    <property type="entry name" value="HP"/>
    <property type="match status" value="1"/>
</dbReference>
<accession>A0AAD5SER5</accession>
<dbReference type="InterPro" id="IPR013078">
    <property type="entry name" value="His_Pase_superF_clade-1"/>
</dbReference>
<sequence length="287" mass="31039">MDPAVQANLDAICAEDFEATVWVVRHGERIDQIDPSWIKTASQPFDPPLTSTGLSQAFRCGESISLDLHPSTKSGITPLTRILTSPFYRCLQTSASIMEGLANTTPPTAVPPLSLEPGLSEWLAQDYFDTPLPYDPFTYSNRQLEFPQLPANAGSYTPSFPNPIPSWPEAYETMRTRLLTTFAHAVQQCCQPSQTGLVLVSHGAGCMAIVEEVMNAIGGGGGTFKVESTPYCCISMLVKKKGTKEWKAERVADVSHLGDLLKVKGLEFVVRDAHTDPAGGGADPTGH</sequence>
<keyword evidence="2" id="KW-1185">Reference proteome</keyword>
<dbReference type="Gene3D" id="3.40.50.1240">
    <property type="entry name" value="Phosphoglycerate mutase-like"/>
    <property type="match status" value="1"/>
</dbReference>
<dbReference type="InterPro" id="IPR051710">
    <property type="entry name" value="Phosphatase_SH3-domain"/>
</dbReference>
<dbReference type="PANTHER" id="PTHR16469:SF27">
    <property type="entry name" value="UBIQUITIN-ASSOCIATED AND SH3 DOMAIN-CONTAINING BA-RELATED"/>
    <property type="match status" value="1"/>
</dbReference>
<evidence type="ECO:0000313" key="1">
    <source>
        <dbReference type="EMBL" id="KAJ3053689.1"/>
    </source>
</evidence>
<evidence type="ECO:0008006" key="3">
    <source>
        <dbReference type="Google" id="ProtNLM"/>
    </source>
</evidence>
<dbReference type="PANTHER" id="PTHR16469">
    <property type="entry name" value="UBIQUITIN-ASSOCIATED AND SH3 DOMAIN-CONTAINING BA-RELATED"/>
    <property type="match status" value="1"/>
</dbReference>
<protein>
    <recommendedName>
        <fullName evidence="3">Phosphoglycerate mutase-like protein</fullName>
    </recommendedName>
</protein>
<dbReference type="Proteomes" id="UP001212841">
    <property type="component" value="Unassembled WGS sequence"/>
</dbReference>
<dbReference type="Pfam" id="PF00300">
    <property type="entry name" value="His_Phos_1"/>
    <property type="match status" value="1"/>
</dbReference>
<proteinExistence type="predicted"/>
<dbReference type="InterPro" id="IPR029033">
    <property type="entry name" value="His_PPase_superfam"/>
</dbReference>
<gene>
    <name evidence="1" type="ORF">HK097_003615</name>
</gene>
<dbReference type="EMBL" id="JADGJD010000187">
    <property type="protein sequence ID" value="KAJ3053689.1"/>
    <property type="molecule type" value="Genomic_DNA"/>
</dbReference>
<dbReference type="SMART" id="SM00855">
    <property type="entry name" value="PGAM"/>
    <property type="match status" value="1"/>
</dbReference>
<organism evidence="1 2">
    <name type="scientific">Rhizophlyctis rosea</name>
    <dbReference type="NCBI Taxonomy" id="64517"/>
    <lineage>
        <taxon>Eukaryota</taxon>
        <taxon>Fungi</taxon>
        <taxon>Fungi incertae sedis</taxon>
        <taxon>Chytridiomycota</taxon>
        <taxon>Chytridiomycota incertae sedis</taxon>
        <taxon>Chytridiomycetes</taxon>
        <taxon>Rhizophlyctidales</taxon>
        <taxon>Rhizophlyctidaceae</taxon>
        <taxon>Rhizophlyctis</taxon>
    </lineage>
</organism>
<evidence type="ECO:0000313" key="2">
    <source>
        <dbReference type="Proteomes" id="UP001212841"/>
    </source>
</evidence>
<dbReference type="AlphaFoldDB" id="A0AAD5SER5"/>
<dbReference type="SUPFAM" id="SSF53254">
    <property type="entry name" value="Phosphoglycerate mutase-like"/>
    <property type="match status" value="1"/>
</dbReference>
<comment type="caution">
    <text evidence="1">The sequence shown here is derived from an EMBL/GenBank/DDBJ whole genome shotgun (WGS) entry which is preliminary data.</text>
</comment>